<gene>
    <name evidence="4" type="ORF">LK09_01990</name>
</gene>
<sequence>MASARITGRRYRRILRFAGRVIVEMWWFELFLPRFGLGRRAAAGRDARLTRIARRFHALAIELGGLMIKVGQFLSARLDVLPPAITEELAGLQDEVPPVPFAGIRELAEAELGMPLERAYAAFDETPVAAASLGQAHRARLPDAIAAETGFADVVVKVQRPGIDQIVDTDLAALRQVARWLSRVRVVASHVDTPALVEEFAHTSLQEIDYLHEGASAELFAEDFAPDPRVGAPIVAWERTTRRVLTLSDVTAIKINDVASLRAAGIDPSAVAAVFAEVMFEQLFTHGRFHADPHPGNIFVTPLPDAVPGAGPGWRLTFIDFGMMGAIPDSLRAGLRRLLIAIAARDGKGLVAGIQDVGMLLPNADTYALEKALTELFARFGGMGFAQLRDVDPAEFQKFGDEFGHAIRALPFQLPENFLLVIRAMSLTSGVCSALDPQFNIWSSIEPFASRLLSEEGGSAIQDAAKQVLSTLGVVARLPNRIDSVIDRIEAGRLDVSTPALDRKLERLERVARRVMSAVIFAGLLVGGILLLPVSPPLGVVFMIASALPLIHSLFAGAVGRR</sequence>
<keyword evidence="5" id="KW-1185">Reference proteome</keyword>
<evidence type="ECO:0000256" key="1">
    <source>
        <dbReference type="ARBA" id="ARBA00009670"/>
    </source>
</evidence>
<feature type="transmembrane region" description="Helical" evidence="2">
    <location>
        <begin position="538"/>
        <end position="559"/>
    </location>
</feature>
<dbReference type="STRING" id="1348253.LK09_01990"/>
<dbReference type="InterPro" id="IPR011009">
    <property type="entry name" value="Kinase-like_dom_sf"/>
</dbReference>
<feature type="transmembrane region" description="Helical" evidence="2">
    <location>
        <begin position="511"/>
        <end position="532"/>
    </location>
</feature>
<evidence type="ECO:0000313" key="4">
    <source>
        <dbReference type="EMBL" id="KHK99449.1"/>
    </source>
</evidence>
<evidence type="ECO:0000259" key="3">
    <source>
        <dbReference type="Pfam" id="PF03109"/>
    </source>
</evidence>
<dbReference type="AlphaFoldDB" id="A0A0B2A7G8"/>
<dbReference type="Proteomes" id="UP000031030">
    <property type="component" value="Unassembled WGS sequence"/>
</dbReference>
<proteinExistence type="inferred from homology"/>
<dbReference type="RefSeq" id="WP_039395190.1">
    <property type="nucleotide sequence ID" value="NZ_JTDK01000002.1"/>
</dbReference>
<comment type="caution">
    <text evidence="4">The sequence shown here is derived from an EMBL/GenBank/DDBJ whole genome shotgun (WGS) entry which is preliminary data.</text>
</comment>
<dbReference type="PANTHER" id="PTHR10566">
    <property type="entry name" value="CHAPERONE-ACTIVITY OF BC1 COMPLEX CABC1 -RELATED"/>
    <property type="match status" value="1"/>
</dbReference>
<keyword evidence="2" id="KW-0472">Membrane</keyword>
<dbReference type="SUPFAM" id="SSF56112">
    <property type="entry name" value="Protein kinase-like (PK-like)"/>
    <property type="match status" value="1"/>
</dbReference>
<dbReference type="Pfam" id="PF03109">
    <property type="entry name" value="ABC1"/>
    <property type="match status" value="1"/>
</dbReference>
<organism evidence="4 5">
    <name type="scientific">Microbacterium mangrovi</name>
    <dbReference type="NCBI Taxonomy" id="1348253"/>
    <lineage>
        <taxon>Bacteria</taxon>
        <taxon>Bacillati</taxon>
        <taxon>Actinomycetota</taxon>
        <taxon>Actinomycetes</taxon>
        <taxon>Micrococcales</taxon>
        <taxon>Microbacteriaceae</taxon>
        <taxon>Microbacterium</taxon>
    </lineage>
</organism>
<accession>A0A0B2A7G8</accession>
<name>A0A0B2A7G8_9MICO</name>
<protein>
    <submittedName>
        <fullName evidence="4">ABC transporter</fullName>
    </submittedName>
</protein>
<comment type="similarity">
    <text evidence="1">Belongs to the protein kinase superfamily. ADCK protein kinase family.</text>
</comment>
<reference evidence="4 5" key="1">
    <citation type="submission" date="2014-11" db="EMBL/GenBank/DDBJ databases">
        <title>Genome sequence of Microbacterium mangrovi MUSC 115(T).</title>
        <authorList>
            <person name="Lee L.-H."/>
        </authorList>
    </citation>
    <scope>NUCLEOTIDE SEQUENCE [LARGE SCALE GENOMIC DNA]</scope>
    <source>
        <strain evidence="4 5">MUSC 115</strain>
    </source>
</reference>
<dbReference type="CDD" id="cd05121">
    <property type="entry name" value="ABC1_ADCK3-like"/>
    <property type="match status" value="1"/>
</dbReference>
<dbReference type="PANTHER" id="PTHR10566:SF113">
    <property type="entry name" value="PROTEIN ACTIVITY OF BC1 COMPLEX KINASE 7, CHLOROPLASTIC"/>
    <property type="match status" value="1"/>
</dbReference>
<evidence type="ECO:0000256" key="2">
    <source>
        <dbReference type="SAM" id="Phobius"/>
    </source>
</evidence>
<evidence type="ECO:0000313" key="5">
    <source>
        <dbReference type="Proteomes" id="UP000031030"/>
    </source>
</evidence>
<feature type="domain" description="ABC1 atypical kinase-like" evidence="3">
    <location>
        <begin position="92"/>
        <end position="350"/>
    </location>
</feature>
<keyword evidence="2" id="KW-0812">Transmembrane</keyword>
<dbReference type="EMBL" id="JTDK01000002">
    <property type="protein sequence ID" value="KHK99449.1"/>
    <property type="molecule type" value="Genomic_DNA"/>
</dbReference>
<dbReference type="InterPro" id="IPR004147">
    <property type="entry name" value="ABC1_dom"/>
</dbReference>
<keyword evidence="2" id="KW-1133">Transmembrane helix</keyword>
<dbReference type="InterPro" id="IPR050154">
    <property type="entry name" value="UbiB_kinase"/>
</dbReference>